<dbReference type="InterPro" id="IPR019734">
    <property type="entry name" value="TPR_rpt"/>
</dbReference>
<dbReference type="Pfam" id="PF13371">
    <property type="entry name" value="TPR_9"/>
    <property type="match status" value="1"/>
</dbReference>
<sequence>MIQKTYRFILPSLLGISSILVLLNTGVNQKAIANISSHNISPVIVAQAQTTADPLVELGITREELEKALAESDRAIKLNPNDVDAYLGRAMIRNFLKDYAGAISDYDRAIKLRPRPKDVSVYTNSANAHAKLGDHKGAIAKYNTALKIDPNGVFSLFIYNDRGLSYLALGDTKSAIADFNQAIKLEPESAVSYYNRGLVQRRLGQKQAAISDFQKAAKLYQVNNKTEEYQRTLNQLKELQSTTSTPRQK</sequence>
<comment type="caution">
    <text evidence="4">The sequence shown here is derived from an EMBL/GenBank/DDBJ whole genome shotgun (WGS) entry which is preliminary data.</text>
</comment>
<dbReference type="RefSeq" id="WP_190951723.1">
    <property type="nucleotide sequence ID" value="NZ_JACJTC010000021.1"/>
</dbReference>
<dbReference type="SUPFAM" id="SSF48452">
    <property type="entry name" value="TPR-like"/>
    <property type="match status" value="1"/>
</dbReference>
<proteinExistence type="predicted"/>
<dbReference type="Proteomes" id="UP000606396">
    <property type="component" value="Unassembled WGS sequence"/>
</dbReference>
<dbReference type="SMART" id="SM00028">
    <property type="entry name" value="TPR"/>
    <property type="match status" value="4"/>
</dbReference>
<feature type="repeat" description="TPR" evidence="3">
    <location>
        <begin position="119"/>
        <end position="152"/>
    </location>
</feature>
<dbReference type="InterPro" id="IPR013105">
    <property type="entry name" value="TPR_2"/>
</dbReference>
<evidence type="ECO:0000256" key="2">
    <source>
        <dbReference type="ARBA" id="ARBA00022803"/>
    </source>
</evidence>
<keyword evidence="1" id="KW-0677">Repeat</keyword>
<dbReference type="PROSITE" id="PS50005">
    <property type="entry name" value="TPR"/>
    <property type="match status" value="4"/>
</dbReference>
<dbReference type="PANTHER" id="PTHR44858:SF1">
    <property type="entry name" value="UDP-N-ACETYLGLUCOSAMINE--PEPTIDE N-ACETYLGLUCOSAMINYLTRANSFERASE SPINDLY-RELATED"/>
    <property type="match status" value="1"/>
</dbReference>
<evidence type="ECO:0000256" key="3">
    <source>
        <dbReference type="PROSITE-ProRule" id="PRU00339"/>
    </source>
</evidence>
<feature type="repeat" description="TPR" evidence="3">
    <location>
        <begin position="156"/>
        <end position="189"/>
    </location>
</feature>
<name>A0ABR8HIF6_NOSPU</name>
<evidence type="ECO:0000313" key="4">
    <source>
        <dbReference type="EMBL" id="MBD2614863.1"/>
    </source>
</evidence>
<feature type="repeat" description="TPR" evidence="3">
    <location>
        <begin position="83"/>
        <end position="116"/>
    </location>
</feature>
<dbReference type="Pfam" id="PF13432">
    <property type="entry name" value="TPR_16"/>
    <property type="match status" value="1"/>
</dbReference>
<dbReference type="PROSITE" id="PS50293">
    <property type="entry name" value="TPR_REGION"/>
    <property type="match status" value="1"/>
</dbReference>
<evidence type="ECO:0000256" key="1">
    <source>
        <dbReference type="ARBA" id="ARBA00022737"/>
    </source>
</evidence>
<keyword evidence="2 3" id="KW-0802">TPR repeat</keyword>
<accession>A0ABR8HIF6</accession>
<gene>
    <name evidence="4" type="ORF">H6G94_26890</name>
</gene>
<dbReference type="Gene3D" id="1.25.40.10">
    <property type="entry name" value="Tetratricopeptide repeat domain"/>
    <property type="match status" value="2"/>
</dbReference>
<dbReference type="EMBL" id="JACJTC010000021">
    <property type="protein sequence ID" value="MBD2614863.1"/>
    <property type="molecule type" value="Genomic_DNA"/>
</dbReference>
<dbReference type="InterPro" id="IPR011990">
    <property type="entry name" value="TPR-like_helical_dom_sf"/>
</dbReference>
<organism evidence="4 5">
    <name type="scientific">Nostoc punctiforme FACHB-252</name>
    <dbReference type="NCBI Taxonomy" id="1357509"/>
    <lineage>
        <taxon>Bacteria</taxon>
        <taxon>Bacillati</taxon>
        <taxon>Cyanobacteriota</taxon>
        <taxon>Cyanophyceae</taxon>
        <taxon>Nostocales</taxon>
        <taxon>Nostocaceae</taxon>
        <taxon>Nostoc</taxon>
    </lineage>
</organism>
<protein>
    <submittedName>
        <fullName evidence="4">Tetratricopeptide repeat protein</fullName>
    </submittedName>
</protein>
<feature type="repeat" description="TPR" evidence="3">
    <location>
        <begin position="190"/>
        <end position="223"/>
    </location>
</feature>
<keyword evidence="5" id="KW-1185">Reference proteome</keyword>
<dbReference type="InterPro" id="IPR050498">
    <property type="entry name" value="Ycf3"/>
</dbReference>
<dbReference type="PANTHER" id="PTHR44858">
    <property type="entry name" value="TETRATRICOPEPTIDE REPEAT PROTEIN 6"/>
    <property type="match status" value="1"/>
</dbReference>
<evidence type="ECO:0000313" key="5">
    <source>
        <dbReference type="Proteomes" id="UP000606396"/>
    </source>
</evidence>
<dbReference type="Pfam" id="PF07719">
    <property type="entry name" value="TPR_2"/>
    <property type="match status" value="1"/>
</dbReference>
<reference evidence="4 5" key="1">
    <citation type="journal article" date="2020" name="ISME J.">
        <title>Comparative genomics reveals insights into cyanobacterial evolution and habitat adaptation.</title>
        <authorList>
            <person name="Chen M.Y."/>
            <person name="Teng W.K."/>
            <person name="Zhao L."/>
            <person name="Hu C.X."/>
            <person name="Zhou Y.K."/>
            <person name="Han B.P."/>
            <person name="Song L.R."/>
            <person name="Shu W.S."/>
        </authorList>
    </citation>
    <scope>NUCLEOTIDE SEQUENCE [LARGE SCALE GENOMIC DNA]</scope>
    <source>
        <strain evidence="4 5">FACHB-252</strain>
    </source>
</reference>